<dbReference type="Gene3D" id="3.40.50.10090">
    <property type="match status" value="2"/>
</dbReference>
<dbReference type="SUPFAM" id="SSF69618">
    <property type="entry name" value="HemD-like"/>
    <property type="match status" value="1"/>
</dbReference>
<dbReference type="RefSeq" id="WP_062150438.1">
    <property type="nucleotide sequence ID" value="NZ_CP013002.1"/>
</dbReference>
<dbReference type="Proteomes" id="UP000056905">
    <property type="component" value="Chromosome"/>
</dbReference>
<sequence>MTAGGTVWITRARPGAEATAGRVEALGYAPLIDPLLEIRSLAPAVTLDGIAALAFTSVNGVEAFARLSPARTLPVFAVGEATAASARAAGFAPVSSADGDVAALAALIEKVRPGPVLAVGALEPAADLPALLARAGLQARALAVYAAIDRLPAAPTLARLPDLKAVLLQSPRAARGLAAILEQHPAPTLRALCLSPAVAEPLAAATRSGHLGSVALAPRPRESALLDLLAR</sequence>
<dbReference type="STRING" id="69395.AQ619_16955"/>
<dbReference type="KEGG" id="chq:AQ619_16955"/>
<evidence type="ECO:0000313" key="2">
    <source>
        <dbReference type="EMBL" id="ALL14918.1"/>
    </source>
</evidence>
<dbReference type="InterPro" id="IPR036108">
    <property type="entry name" value="4pyrrol_syn_uPrphyn_synt_sf"/>
</dbReference>
<dbReference type="OrthoDB" id="7204250at2"/>
<dbReference type="GO" id="GO:0033014">
    <property type="term" value="P:tetrapyrrole biosynthetic process"/>
    <property type="evidence" value="ECO:0007669"/>
    <property type="project" value="InterPro"/>
</dbReference>
<proteinExistence type="predicted"/>
<gene>
    <name evidence="2" type="ORF">AQ619_16955</name>
</gene>
<dbReference type="InterPro" id="IPR003754">
    <property type="entry name" value="4pyrrol_synth_uPrphyn_synth"/>
</dbReference>
<organism evidence="2 3">
    <name type="scientific">Caulobacter henricii</name>
    <dbReference type="NCBI Taxonomy" id="69395"/>
    <lineage>
        <taxon>Bacteria</taxon>
        <taxon>Pseudomonadati</taxon>
        <taxon>Pseudomonadota</taxon>
        <taxon>Alphaproteobacteria</taxon>
        <taxon>Caulobacterales</taxon>
        <taxon>Caulobacteraceae</taxon>
        <taxon>Caulobacter</taxon>
    </lineage>
</organism>
<reference evidence="2 3" key="1">
    <citation type="submission" date="2015-10" db="EMBL/GenBank/DDBJ databases">
        <title>Conservation of the essential genome among Caulobacter and Brevundimonas species.</title>
        <authorList>
            <person name="Scott D."/>
            <person name="Ely B."/>
        </authorList>
    </citation>
    <scope>NUCLEOTIDE SEQUENCE [LARGE SCALE GENOMIC DNA]</scope>
    <source>
        <strain evidence="2 3">CB4</strain>
    </source>
</reference>
<name>A0A0P0P3B6_9CAUL</name>
<evidence type="ECO:0000313" key="3">
    <source>
        <dbReference type="Proteomes" id="UP000056905"/>
    </source>
</evidence>
<dbReference type="Pfam" id="PF02602">
    <property type="entry name" value="HEM4"/>
    <property type="match status" value="1"/>
</dbReference>
<evidence type="ECO:0000259" key="1">
    <source>
        <dbReference type="Pfam" id="PF02602"/>
    </source>
</evidence>
<dbReference type="GO" id="GO:0004852">
    <property type="term" value="F:uroporphyrinogen-III synthase activity"/>
    <property type="evidence" value="ECO:0007669"/>
    <property type="project" value="InterPro"/>
</dbReference>
<dbReference type="EMBL" id="CP013002">
    <property type="protein sequence ID" value="ALL14918.1"/>
    <property type="molecule type" value="Genomic_DNA"/>
</dbReference>
<accession>A0A0P0P3B6</accession>
<protein>
    <submittedName>
        <fullName evidence="2">Uroporphyrinogen III synthase</fullName>
    </submittedName>
</protein>
<dbReference type="CDD" id="cd06578">
    <property type="entry name" value="HemD"/>
    <property type="match status" value="1"/>
</dbReference>
<dbReference type="AlphaFoldDB" id="A0A0P0P3B6"/>
<feature type="domain" description="Tetrapyrrole biosynthesis uroporphyrinogen III synthase" evidence="1">
    <location>
        <begin position="18"/>
        <end position="225"/>
    </location>
</feature>
<keyword evidence="3" id="KW-1185">Reference proteome</keyword>